<evidence type="ECO:0000256" key="1">
    <source>
        <dbReference type="ARBA" id="ARBA00004609"/>
    </source>
</evidence>
<dbReference type="OMA" id="AWNAPSS"/>
<keyword evidence="5 11" id="KW-0472">Membrane</keyword>
<feature type="domain" description="Phytocyanin" evidence="13">
    <location>
        <begin position="22"/>
        <end position="124"/>
    </location>
</feature>
<evidence type="ECO:0000256" key="9">
    <source>
        <dbReference type="ARBA" id="ARBA00035011"/>
    </source>
</evidence>
<dbReference type="STRING" id="4097.A0A1S4BUT1"/>
<comment type="subcellular location">
    <subcellularLocation>
        <location evidence="1">Cell membrane</location>
        <topology evidence="1">Lipid-anchor</topology>
        <topology evidence="1">GPI-anchor</topology>
    </subcellularLocation>
</comment>
<proteinExistence type="inferred from homology"/>
<gene>
    <name evidence="15" type="primary">LOC107812129</name>
</gene>
<feature type="transmembrane region" description="Helical" evidence="11">
    <location>
        <begin position="313"/>
        <end position="334"/>
    </location>
</feature>
<keyword evidence="11" id="KW-1133">Transmembrane helix</keyword>
<reference evidence="14" key="1">
    <citation type="journal article" date="2014" name="Nat. Commun.">
        <title>The tobacco genome sequence and its comparison with those of tomato and potato.</title>
        <authorList>
            <person name="Sierro N."/>
            <person name="Battey J.N."/>
            <person name="Ouadi S."/>
            <person name="Bakaher N."/>
            <person name="Bovet L."/>
            <person name="Willig A."/>
            <person name="Goepfert S."/>
            <person name="Peitsch M.C."/>
            <person name="Ivanov N.V."/>
        </authorList>
    </citation>
    <scope>NUCLEOTIDE SEQUENCE [LARGE SCALE GENOMIC DNA]</scope>
</reference>
<evidence type="ECO:0000256" key="12">
    <source>
        <dbReference type="SAM" id="SignalP"/>
    </source>
</evidence>
<dbReference type="PROSITE" id="PS51485">
    <property type="entry name" value="PHYTOCYANIN"/>
    <property type="match status" value="1"/>
</dbReference>
<accession>A0A1S4BUT1</accession>
<comment type="similarity">
    <text evidence="9">Belongs to the early nodulin-like (ENODL) family.</text>
</comment>
<evidence type="ECO:0000256" key="10">
    <source>
        <dbReference type="SAM" id="MobiDB-lite"/>
    </source>
</evidence>
<dbReference type="Gene3D" id="2.60.40.420">
    <property type="entry name" value="Cupredoxins - blue copper proteins"/>
    <property type="match status" value="1"/>
</dbReference>
<evidence type="ECO:0000259" key="13">
    <source>
        <dbReference type="PROSITE" id="PS51485"/>
    </source>
</evidence>
<dbReference type="PaxDb" id="4097-A0A1S4BUT1"/>
<dbReference type="GO" id="GO:0009055">
    <property type="term" value="F:electron transfer activity"/>
    <property type="evidence" value="ECO:0007669"/>
    <property type="project" value="InterPro"/>
</dbReference>
<evidence type="ECO:0000256" key="3">
    <source>
        <dbReference type="ARBA" id="ARBA00022622"/>
    </source>
</evidence>
<dbReference type="Pfam" id="PF02298">
    <property type="entry name" value="Cu_bind_like"/>
    <property type="match status" value="1"/>
</dbReference>
<feature type="compositionally biased region" description="Low complexity" evidence="10">
    <location>
        <begin position="230"/>
        <end position="280"/>
    </location>
</feature>
<evidence type="ECO:0000256" key="2">
    <source>
        <dbReference type="ARBA" id="ARBA00022475"/>
    </source>
</evidence>
<dbReference type="PANTHER" id="PTHR33021">
    <property type="entry name" value="BLUE COPPER PROTEIN"/>
    <property type="match status" value="1"/>
</dbReference>
<dbReference type="GO" id="GO:0005886">
    <property type="term" value="C:plasma membrane"/>
    <property type="evidence" value="ECO:0000318"/>
    <property type="project" value="GO_Central"/>
</dbReference>
<organism evidence="14 15">
    <name type="scientific">Nicotiana tabacum</name>
    <name type="common">Common tobacco</name>
    <dbReference type="NCBI Taxonomy" id="4097"/>
    <lineage>
        <taxon>Eukaryota</taxon>
        <taxon>Viridiplantae</taxon>
        <taxon>Streptophyta</taxon>
        <taxon>Embryophyta</taxon>
        <taxon>Tracheophyta</taxon>
        <taxon>Spermatophyta</taxon>
        <taxon>Magnoliopsida</taxon>
        <taxon>eudicotyledons</taxon>
        <taxon>Gunneridae</taxon>
        <taxon>Pentapetalae</taxon>
        <taxon>asterids</taxon>
        <taxon>lamiids</taxon>
        <taxon>Solanales</taxon>
        <taxon>Solanaceae</taxon>
        <taxon>Nicotianoideae</taxon>
        <taxon>Nicotianeae</taxon>
        <taxon>Nicotiana</taxon>
    </lineage>
</organism>
<evidence type="ECO:0000256" key="4">
    <source>
        <dbReference type="ARBA" id="ARBA00022729"/>
    </source>
</evidence>
<dbReference type="RefSeq" id="XP_016492645.1">
    <property type="nucleotide sequence ID" value="XM_016637159.1"/>
</dbReference>
<feature type="compositionally biased region" description="Low complexity" evidence="10">
    <location>
        <begin position="201"/>
        <end position="222"/>
    </location>
</feature>
<feature type="compositionally biased region" description="Polar residues" evidence="10">
    <location>
        <begin position="297"/>
        <end position="309"/>
    </location>
</feature>
<dbReference type="FunFam" id="2.60.40.420:FF:000010">
    <property type="entry name" value="Early nodulin-like protein 1"/>
    <property type="match status" value="1"/>
</dbReference>
<feature type="compositionally biased region" description="Polar residues" evidence="10">
    <location>
        <begin position="190"/>
        <end position="199"/>
    </location>
</feature>
<dbReference type="InterPro" id="IPR008972">
    <property type="entry name" value="Cupredoxin"/>
</dbReference>
<feature type="compositionally biased region" description="Polar residues" evidence="10">
    <location>
        <begin position="166"/>
        <end position="176"/>
    </location>
</feature>
<evidence type="ECO:0000256" key="5">
    <source>
        <dbReference type="ARBA" id="ARBA00023136"/>
    </source>
</evidence>
<feature type="chain" id="PRO_5010291992" evidence="12">
    <location>
        <begin position="22"/>
        <end position="336"/>
    </location>
</feature>
<dbReference type="GeneID" id="107812129"/>
<dbReference type="OrthoDB" id="2015640at2759"/>
<keyword evidence="11" id="KW-0812">Transmembrane</keyword>
<evidence type="ECO:0000256" key="8">
    <source>
        <dbReference type="ARBA" id="ARBA00023288"/>
    </source>
</evidence>
<dbReference type="InterPro" id="IPR003245">
    <property type="entry name" value="Phytocyanin_dom"/>
</dbReference>
<keyword evidence="2" id="KW-1003">Cell membrane</keyword>
<reference evidence="15" key="2">
    <citation type="submission" date="2025-08" db="UniProtKB">
        <authorList>
            <consortium name="RefSeq"/>
        </authorList>
    </citation>
    <scope>IDENTIFICATION</scope>
    <source>
        <tissue evidence="15">Leaf</tissue>
    </source>
</reference>
<evidence type="ECO:0000256" key="6">
    <source>
        <dbReference type="ARBA" id="ARBA00023157"/>
    </source>
</evidence>
<keyword evidence="7" id="KW-0325">Glycoprotein</keyword>
<dbReference type="SUPFAM" id="SSF49503">
    <property type="entry name" value="Cupredoxins"/>
    <property type="match status" value="1"/>
</dbReference>
<keyword evidence="8" id="KW-0449">Lipoprotein</keyword>
<dbReference type="GO" id="GO:0098552">
    <property type="term" value="C:side of membrane"/>
    <property type="evidence" value="ECO:0007669"/>
    <property type="project" value="UniProtKB-KW"/>
</dbReference>
<evidence type="ECO:0000256" key="7">
    <source>
        <dbReference type="ARBA" id="ARBA00023180"/>
    </source>
</evidence>
<dbReference type="Proteomes" id="UP000790787">
    <property type="component" value="Chromosome 1"/>
</dbReference>
<keyword evidence="3" id="KW-0336">GPI-anchor</keyword>
<dbReference type="KEGG" id="nta:107812129"/>
<name>A0A1S4BUT1_TOBAC</name>
<dbReference type="InterPro" id="IPR039391">
    <property type="entry name" value="Phytocyanin-like"/>
</dbReference>
<keyword evidence="6" id="KW-1015">Disulfide bond</keyword>
<dbReference type="PANTHER" id="PTHR33021:SF185">
    <property type="entry name" value="EARLY NODULIN-LIKE PROTEIN 3-RELATED"/>
    <property type="match status" value="1"/>
</dbReference>
<dbReference type="RefSeq" id="XP_016492645.1">
    <property type="nucleotide sequence ID" value="XM_016637159.2"/>
</dbReference>
<keyword evidence="4 12" id="KW-0732">Signal</keyword>
<dbReference type="InterPro" id="IPR041846">
    <property type="entry name" value="ENL_dom"/>
</dbReference>
<evidence type="ECO:0000313" key="14">
    <source>
        <dbReference type="Proteomes" id="UP000790787"/>
    </source>
</evidence>
<sequence length="336" mass="34190">MALHKHLLVIFLACFISSSYAYQFYVGGKDGWVPNPTENYNHWAERMRFSVNDTLLFRYKKGSNSVLVVNKDDYEKCNTNNPIKKMDDGNSIFKFDRSGPFFFISGNKNDCEKGSQKLIIVVLAIRTPPSAPTPPTPSTPAHGPVASPPGTSPAISPATSPVPAPVNQTPASSPGNAPTPATSPVPAPVNQTPTSSPGNAPTPASSPAISPSTSHAPSINSPSPSPSPATSPATSPAPARISPSGDITAPSPSSSGSSSSPTSSPPASSTPGSPGKSTPGIIAPAIDGGNSPPADIQSPTGSSTNSKNSAVKAFTPSAVLMSVVLTIILGGFVVSP</sequence>
<feature type="region of interest" description="Disordered" evidence="10">
    <location>
        <begin position="130"/>
        <end position="309"/>
    </location>
</feature>
<keyword evidence="14" id="KW-1185">Reference proteome</keyword>
<dbReference type="AlphaFoldDB" id="A0A1S4BUT1"/>
<evidence type="ECO:0000313" key="15">
    <source>
        <dbReference type="RefSeq" id="XP_016492645.1"/>
    </source>
</evidence>
<dbReference type="CDD" id="cd11019">
    <property type="entry name" value="OsENODL1_like"/>
    <property type="match status" value="1"/>
</dbReference>
<feature type="signal peptide" evidence="12">
    <location>
        <begin position="1"/>
        <end position="21"/>
    </location>
</feature>
<dbReference type="SMR" id="A0A1S4BUT1"/>
<protein>
    <submittedName>
        <fullName evidence="15">Early nodulin-like protein 1</fullName>
    </submittedName>
    <submittedName>
        <fullName evidence="15">Uncharacterized protein LOC107812129</fullName>
    </submittedName>
</protein>
<evidence type="ECO:0000256" key="11">
    <source>
        <dbReference type="SAM" id="Phobius"/>
    </source>
</evidence>